<dbReference type="SUPFAM" id="SSF53774">
    <property type="entry name" value="Glutaminase/Asparaginase"/>
    <property type="match status" value="1"/>
</dbReference>
<dbReference type="GO" id="GO:0006450">
    <property type="term" value="P:regulation of translational fidelity"/>
    <property type="evidence" value="ECO:0007669"/>
    <property type="project" value="InterPro"/>
</dbReference>
<dbReference type="GO" id="GO:0006412">
    <property type="term" value="P:translation"/>
    <property type="evidence" value="ECO:0007669"/>
    <property type="project" value="UniProtKB-KW"/>
</dbReference>
<dbReference type="Gene3D" id="2.30.30.520">
    <property type="match status" value="1"/>
</dbReference>
<keyword evidence="3" id="KW-0067">ATP-binding</keyword>
<dbReference type="Pfam" id="PF18195">
    <property type="entry name" value="GatD_N"/>
    <property type="match status" value="1"/>
</dbReference>
<evidence type="ECO:0000259" key="7">
    <source>
        <dbReference type="Pfam" id="PF00710"/>
    </source>
</evidence>
<feature type="domain" description="L-asparaginase N-terminal" evidence="7">
    <location>
        <begin position="87"/>
        <end position="283"/>
    </location>
</feature>
<reference evidence="10" key="1">
    <citation type="submission" date="2021-01" db="EMBL/GenBank/DDBJ databases">
        <title>Active Sulfur Cycling in an Early Earth Analoge.</title>
        <authorList>
            <person name="Hahn C.R."/>
            <person name="Youssef N.H."/>
            <person name="Elshahed M."/>
        </authorList>
    </citation>
    <scope>NUCLEOTIDE SEQUENCE</scope>
    <source>
        <strain evidence="10">Zod_Metabat.1151</strain>
    </source>
</reference>
<dbReference type="Gene3D" id="3.40.50.40">
    <property type="match status" value="1"/>
</dbReference>
<dbReference type="SUPFAM" id="SSF141300">
    <property type="entry name" value="GatD N-terminal domain-like"/>
    <property type="match status" value="1"/>
</dbReference>
<dbReference type="Pfam" id="PF00710">
    <property type="entry name" value="Asparaginase"/>
    <property type="match status" value="1"/>
</dbReference>
<dbReference type="Gene3D" id="3.40.50.1170">
    <property type="entry name" value="L-asparaginase, N-terminal domain"/>
    <property type="match status" value="1"/>
</dbReference>
<evidence type="ECO:0000256" key="6">
    <source>
        <dbReference type="RuleBase" id="RU004457"/>
    </source>
</evidence>
<comment type="similarity">
    <text evidence="6">Belongs to the asparaginase 1 family. GatD subfamily.</text>
</comment>
<dbReference type="Proteomes" id="UP000809243">
    <property type="component" value="Unassembled WGS sequence"/>
</dbReference>
<proteinExistence type="inferred from homology"/>
<keyword evidence="4 6" id="KW-0648">Protein biosynthesis</keyword>
<evidence type="ECO:0000256" key="3">
    <source>
        <dbReference type="ARBA" id="ARBA00022840"/>
    </source>
</evidence>
<evidence type="ECO:0000256" key="1">
    <source>
        <dbReference type="ARBA" id="ARBA00022598"/>
    </source>
</evidence>
<evidence type="ECO:0000256" key="4">
    <source>
        <dbReference type="ARBA" id="ARBA00022917"/>
    </source>
</evidence>
<comment type="subunit">
    <text evidence="6">Heterodimer of GatD and GatE.</text>
</comment>
<feature type="domain" description="Asparaginase/glutaminase C-terminal" evidence="8">
    <location>
        <begin position="307"/>
        <end position="423"/>
    </location>
</feature>
<dbReference type="GO" id="GO:0016874">
    <property type="term" value="F:ligase activity"/>
    <property type="evidence" value="ECO:0007669"/>
    <property type="project" value="UniProtKB-KW"/>
</dbReference>
<keyword evidence="2" id="KW-0547">Nucleotide-binding</keyword>
<organism evidence="10 11">
    <name type="scientific">Candidatus Iainarchaeum sp</name>
    <dbReference type="NCBI Taxonomy" id="3101447"/>
    <lineage>
        <taxon>Archaea</taxon>
        <taxon>Candidatus Iainarchaeota</taxon>
        <taxon>Candidatus Iainarchaeia</taxon>
        <taxon>Candidatus Iainarchaeales</taxon>
        <taxon>Candidatus Iainarchaeaceae</taxon>
        <taxon>Candidatus Iainarchaeum</taxon>
    </lineage>
</organism>
<dbReference type="InterPro" id="IPR027473">
    <property type="entry name" value="L-asparaginase_C"/>
</dbReference>
<dbReference type="AlphaFoldDB" id="A0A939C6X7"/>
<dbReference type="InterPro" id="IPR037222">
    <property type="entry name" value="GatD_N_sf"/>
</dbReference>
<feature type="domain" description="GatD N-terminal" evidence="9">
    <location>
        <begin position="15"/>
        <end position="63"/>
    </location>
</feature>
<dbReference type="InterPro" id="IPR006033">
    <property type="entry name" value="AsnA_fam"/>
</dbReference>
<sequence length="447" mass="48846">MEMDLKSFLKKHSLKEGSLVEVKKGTSLLKGTIVPSSDSGILVLKLGSGYNVGVKLDEIKEVKKQGQGKAVGKAKPVLPKANQSLPKISLIHTGGTIAARVDYARGAVSWHTTPEDLLSMYPELFEICNPKAVLLKSMASEDFRFKHFEAMAKAIEKEIKGGADGIILSMGTDNLAVASAAMAFIFESIPIPVIVIGSQRSSDRGSSDAFMNLICGARFATKTDFAGIAICMHGSTQDDKCAILPACKTKKLHASRRDAFKPVNAKPIAKVDFTSGNIEFLEKNYLKKSERKLIAKTKMEEKTGFLKVNVNMVPEQIEAFKGFKGLVIEGTGLGHMPLDTTDEATEIHKKIKKELQKLIDLGCVVAMTSTCLFGRVQMHVYSKQVELTKMGVLPGEDMLPETAFVKLAWLLGNYPKEKVKELMPKNLRGEISERNEIGEFEPGPENG</sequence>
<protein>
    <recommendedName>
        <fullName evidence="6">Glutamyl-tRNA(Gln) amidotransferase subunit D</fullName>
        <ecNumber evidence="6">6.3.5.-</ecNumber>
    </recommendedName>
</protein>
<dbReference type="InterPro" id="IPR036152">
    <property type="entry name" value="Asp/glu_Ase-like_sf"/>
</dbReference>
<dbReference type="PRINTS" id="PR00139">
    <property type="entry name" value="ASNGLNASE"/>
</dbReference>
<evidence type="ECO:0000259" key="8">
    <source>
        <dbReference type="Pfam" id="PF17763"/>
    </source>
</evidence>
<name>A0A939C6X7_9ARCH</name>
<dbReference type="NCBIfam" id="TIGR02153">
    <property type="entry name" value="gatD_arch"/>
    <property type="match status" value="1"/>
</dbReference>
<gene>
    <name evidence="10" type="primary">gatD</name>
    <name evidence="10" type="ORF">JW744_01220</name>
</gene>
<dbReference type="GO" id="GO:0004067">
    <property type="term" value="F:asparaginase activity"/>
    <property type="evidence" value="ECO:0007669"/>
    <property type="project" value="UniProtKB-UniRule"/>
</dbReference>
<dbReference type="PIRSF" id="PIRSF001220">
    <property type="entry name" value="L-ASNase_gatD"/>
    <property type="match status" value="1"/>
</dbReference>
<dbReference type="InterPro" id="IPR006034">
    <property type="entry name" value="Asparaginase/glutaminase-like"/>
</dbReference>
<comment type="catalytic activity">
    <reaction evidence="6">
        <text>L-glutamyl-tRNA(Gln) + L-glutamine + ATP + H2O = L-glutaminyl-tRNA(Gln) + L-glutamate + ADP + phosphate + H(+)</text>
        <dbReference type="Rhea" id="RHEA:17521"/>
        <dbReference type="Rhea" id="RHEA-COMP:9681"/>
        <dbReference type="Rhea" id="RHEA-COMP:9684"/>
        <dbReference type="ChEBI" id="CHEBI:15377"/>
        <dbReference type="ChEBI" id="CHEBI:15378"/>
        <dbReference type="ChEBI" id="CHEBI:29985"/>
        <dbReference type="ChEBI" id="CHEBI:30616"/>
        <dbReference type="ChEBI" id="CHEBI:43474"/>
        <dbReference type="ChEBI" id="CHEBI:58359"/>
        <dbReference type="ChEBI" id="CHEBI:78520"/>
        <dbReference type="ChEBI" id="CHEBI:78521"/>
        <dbReference type="ChEBI" id="CHEBI:456216"/>
    </reaction>
</comment>
<dbReference type="GO" id="GO:0006520">
    <property type="term" value="P:amino acid metabolic process"/>
    <property type="evidence" value="ECO:0007669"/>
    <property type="project" value="InterPro"/>
</dbReference>
<dbReference type="InterPro" id="IPR040918">
    <property type="entry name" value="GatD_N"/>
</dbReference>
<dbReference type="InterPro" id="IPR040919">
    <property type="entry name" value="Asparaginase_C"/>
</dbReference>
<dbReference type="Pfam" id="PF17763">
    <property type="entry name" value="Asparaginase_C"/>
    <property type="match status" value="1"/>
</dbReference>
<evidence type="ECO:0000259" key="9">
    <source>
        <dbReference type="Pfam" id="PF18195"/>
    </source>
</evidence>
<dbReference type="EMBL" id="JAFGDB010000022">
    <property type="protein sequence ID" value="MBN2067069.1"/>
    <property type="molecule type" value="Genomic_DNA"/>
</dbReference>
<dbReference type="InterPro" id="IPR011878">
    <property type="entry name" value="GatD"/>
</dbReference>
<evidence type="ECO:0000256" key="2">
    <source>
        <dbReference type="ARBA" id="ARBA00022741"/>
    </source>
</evidence>
<dbReference type="SMART" id="SM00870">
    <property type="entry name" value="Asparaginase"/>
    <property type="match status" value="1"/>
</dbReference>
<evidence type="ECO:0000313" key="11">
    <source>
        <dbReference type="Proteomes" id="UP000809243"/>
    </source>
</evidence>
<evidence type="ECO:0000313" key="10">
    <source>
        <dbReference type="EMBL" id="MBN2067069.1"/>
    </source>
</evidence>
<dbReference type="PANTHER" id="PTHR11707">
    <property type="entry name" value="L-ASPARAGINASE"/>
    <property type="match status" value="1"/>
</dbReference>
<dbReference type="NCBIfam" id="TIGR00519">
    <property type="entry name" value="asnASE_I"/>
    <property type="match status" value="1"/>
</dbReference>
<dbReference type="NCBIfam" id="NF003217">
    <property type="entry name" value="PRK04183.1"/>
    <property type="match status" value="1"/>
</dbReference>
<dbReference type="PANTHER" id="PTHR11707:SF28">
    <property type="entry name" value="60 KDA LYSOPHOSPHOLIPASE"/>
    <property type="match status" value="1"/>
</dbReference>
<dbReference type="PROSITE" id="PS51732">
    <property type="entry name" value="ASN_GLN_ASE_3"/>
    <property type="match status" value="1"/>
</dbReference>
<dbReference type="PIRSF" id="PIRSF500176">
    <property type="entry name" value="L_ASNase"/>
    <property type="match status" value="1"/>
</dbReference>
<keyword evidence="1 6" id="KW-0436">Ligase</keyword>
<dbReference type="EC" id="6.3.5.-" evidence="6"/>
<comment type="function">
    <text evidence="6">Allows the formation of correctly charged Gln-tRNA(Gln) through the transamidation of misacylated Glu-tRNA(Gln) in organisms which lack glutaminyl-tRNA synthetase. The reaction takes place in the presence of glutamine and ATP through an activated gamma-phospho-Glu-tRNA(Gln). The GatDE system is specific for glutamate and does not act on aspartate.</text>
</comment>
<dbReference type="InterPro" id="IPR020827">
    <property type="entry name" value="Asparaginase/glutaminase_AS1"/>
</dbReference>
<comment type="caution">
    <text evidence="10">The sequence shown here is derived from an EMBL/GenBank/DDBJ whole genome shotgun (WGS) entry which is preliminary data.</text>
</comment>
<dbReference type="InterPro" id="IPR027474">
    <property type="entry name" value="L-asparaginase_N"/>
</dbReference>
<feature type="active site" evidence="5">
    <location>
        <position position="96"/>
    </location>
</feature>
<dbReference type="InterPro" id="IPR037152">
    <property type="entry name" value="L-asparaginase_N_sf"/>
</dbReference>
<dbReference type="PROSITE" id="PS00144">
    <property type="entry name" value="ASN_GLN_ASE_1"/>
    <property type="match status" value="1"/>
</dbReference>
<dbReference type="GO" id="GO:0005524">
    <property type="term" value="F:ATP binding"/>
    <property type="evidence" value="ECO:0007669"/>
    <property type="project" value="UniProtKB-KW"/>
</dbReference>
<accession>A0A939C6X7</accession>
<evidence type="ECO:0000256" key="5">
    <source>
        <dbReference type="PROSITE-ProRule" id="PRU10099"/>
    </source>
</evidence>